<gene>
    <name evidence="11" type="primary">106083539</name>
</gene>
<dbReference type="EC" id="5.2.1.8" evidence="2 7"/>
<feature type="region of interest" description="Disordered" evidence="9">
    <location>
        <begin position="416"/>
        <end position="438"/>
    </location>
</feature>
<dbReference type="InterPro" id="IPR046357">
    <property type="entry name" value="PPIase_dom_sf"/>
</dbReference>
<dbReference type="OrthoDB" id="433738at2759"/>
<evidence type="ECO:0000256" key="5">
    <source>
        <dbReference type="ARBA" id="ARBA00023110"/>
    </source>
</evidence>
<dbReference type="GO" id="GO:0003755">
    <property type="term" value="F:peptidyl-prolyl cis-trans isomerase activity"/>
    <property type="evidence" value="ECO:0007669"/>
    <property type="project" value="UniProtKB-KW"/>
</dbReference>
<sequence length="452" mass="50704">MTAGEIEKINITPDGGVQKQILKEGTGDNTPENGCNVSLHYTGKLTDGTIFDSSLDRGEPFEFTLGTRSVIQAFDLGVITMKLGEKCNLICAPEYAYGESGSPPSIPPNATLIFELEMLGWKGADVSPNKDGSIERFTIVSSDKRRSPNDGSLCKAHITGKYDGKVFDEREVEFNLGEGSDLGLIEGVEIAIEKMVVGEESRFKIKSRYAFGTKGNEQLNIPPNADVEYIIKLIDCEKGLEDWKFTPEERLTHSKIYKEKGTKYFKKENYSLALKMYKKCVDVLDSNSDEESHKLKAAAYSNQALCYQKTNDHFEAKQACNETLKLEPNNIKALYRRGQCNVTVAEYDEALLDFQKVLELEPTNKAAQNQIQICKHKIKEAKDKEKKIYANMFSKLAAADKEDTPPENDVLAKCGEWRDENAKSDKSGDEWTDEDTKREADFALERDNIVMI</sequence>
<reference evidence="11" key="1">
    <citation type="submission" date="2020-05" db="UniProtKB">
        <authorList>
            <consortium name="EnsemblMetazoa"/>
        </authorList>
    </citation>
    <scope>IDENTIFICATION</scope>
    <source>
        <strain evidence="11">USDA</strain>
    </source>
</reference>
<dbReference type="Proteomes" id="UP000095300">
    <property type="component" value="Unassembled WGS sequence"/>
</dbReference>
<evidence type="ECO:0000256" key="2">
    <source>
        <dbReference type="ARBA" id="ARBA00013194"/>
    </source>
</evidence>
<dbReference type="SUPFAM" id="SSF48452">
    <property type="entry name" value="TPR-like"/>
    <property type="match status" value="1"/>
</dbReference>
<feature type="repeat" description="TPR" evidence="8">
    <location>
        <begin position="297"/>
        <end position="330"/>
    </location>
</feature>
<dbReference type="Gene3D" id="1.25.40.10">
    <property type="entry name" value="Tetratricopeptide repeat domain"/>
    <property type="match status" value="1"/>
</dbReference>
<dbReference type="SMART" id="SM00028">
    <property type="entry name" value="TPR"/>
    <property type="match status" value="3"/>
</dbReference>
<dbReference type="FunFam" id="1.25.40.10:FF:000008">
    <property type="entry name" value="Peptidylprolyl isomerase"/>
    <property type="match status" value="1"/>
</dbReference>
<protein>
    <recommendedName>
        <fullName evidence="2 7">peptidylprolyl isomerase</fullName>
        <ecNumber evidence="2 7">5.2.1.8</ecNumber>
    </recommendedName>
</protein>
<evidence type="ECO:0000256" key="9">
    <source>
        <dbReference type="SAM" id="MobiDB-lite"/>
    </source>
</evidence>
<evidence type="ECO:0000256" key="6">
    <source>
        <dbReference type="ARBA" id="ARBA00023235"/>
    </source>
</evidence>
<keyword evidence="4 8" id="KW-0802">TPR repeat</keyword>
<dbReference type="PANTHER" id="PTHR46512">
    <property type="entry name" value="PEPTIDYLPROLYL ISOMERASE"/>
    <property type="match status" value="1"/>
</dbReference>
<dbReference type="InterPro" id="IPR001179">
    <property type="entry name" value="PPIase_FKBP_dom"/>
</dbReference>
<dbReference type="Pfam" id="PF00254">
    <property type="entry name" value="FKBP_C"/>
    <property type="match status" value="2"/>
</dbReference>
<comment type="catalytic activity">
    <reaction evidence="1 7">
        <text>[protein]-peptidylproline (omega=180) = [protein]-peptidylproline (omega=0)</text>
        <dbReference type="Rhea" id="RHEA:16237"/>
        <dbReference type="Rhea" id="RHEA-COMP:10747"/>
        <dbReference type="Rhea" id="RHEA-COMP:10748"/>
        <dbReference type="ChEBI" id="CHEBI:83833"/>
        <dbReference type="ChEBI" id="CHEBI:83834"/>
        <dbReference type="EC" id="5.2.1.8"/>
    </reaction>
</comment>
<dbReference type="Gene3D" id="3.10.50.40">
    <property type="match status" value="2"/>
</dbReference>
<dbReference type="PROSITE" id="PS50059">
    <property type="entry name" value="FKBP_PPIASE"/>
    <property type="match status" value="2"/>
</dbReference>
<name>A0A1I8PXB3_STOCA</name>
<keyword evidence="6 7" id="KW-0413">Isomerase</keyword>
<keyword evidence="3" id="KW-0677">Repeat</keyword>
<dbReference type="EnsemblMetazoa" id="SCAU011950-RA">
    <property type="protein sequence ID" value="SCAU011950-PA"/>
    <property type="gene ID" value="SCAU011950"/>
</dbReference>
<dbReference type="FunFam" id="3.10.50.40:FF:000013">
    <property type="entry name" value="Peptidylprolyl isomerase"/>
    <property type="match status" value="1"/>
</dbReference>
<keyword evidence="5 7" id="KW-0697">Rotamase</keyword>
<evidence type="ECO:0000256" key="8">
    <source>
        <dbReference type="PROSITE-ProRule" id="PRU00339"/>
    </source>
</evidence>
<dbReference type="Pfam" id="PF13181">
    <property type="entry name" value="TPR_8"/>
    <property type="match status" value="2"/>
</dbReference>
<evidence type="ECO:0000256" key="1">
    <source>
        <dbReference type="ARBA" id="ARBA00000971"/>
    </source>
</evidence>
<feature type="domain" description="PPIase FKBP-type" evidence="10">
    <location>
        <begin position="34"/>
        <end position="122"/>
    </location>
</feature>
<dbReference type="InterPro" id="IPR050754">
    <property type="entry name" value="FKBP4/5/8-like"/>
</dbReference>
<evidence type="ECO:0000256" key="3">
    <source>
        <dbReference type="ARBA" id="ARBA00022737"/>
    </source>
</evidence>
<organism evidence="11 12">
    <name type="scientific">Stomoxys calcitrans</name>
    <name type="common">Stable fly</name>
    <name type="synonym">Conops calcitrans</name>
    <dbReference type="NCBI Taxonomy" id="35570"/>
    <lineage>
        <taxon>Eukaryota</taxon>
        <taxon>Metazoa</taxon>
        <taxon>Ecdysozoa</taxon>
        <taxon>Arthropoda</taxon>
        <taxon>Hexapoda</taxon>
        <taxon>Insecta</taxon>
        <taxon>Pterygota</taxon>
        <taxon>Neoptera</taxon>
        <taxon>Endopterygota</taxon>
        <taxon>Diptera</taxon>
        <taxon>Brachycera</taxon>
        <taxon>Muscomorpha</taxon>
        <taxon>Muscoidea</taxon>
        <taxon>Muscidae</taxon>
        <taxon>Stomoxys</taxon>
    </lineage>
</organism>
<dbReference type="InterPro" id="IPR011990">
    <property type="entry name" value="TPR-like_helical_dom_sf"/>
</dbReference>
<dbReference type="PANTHER" id="PTHR46512:SF9">
    <property type="entry name" value="PEPTIDYLPROLYL ISOMERASE"/>
    <property type="match status" value="1"/>
</dbReference>
<keyword evidence="12" id="KW-1185">Reference proteome</keyword>
<evidence type="ECO:0000256" key="7">
    <source>
        <dbReference type="PROSITE-ProRule" id="PRU00277"/>
    </source>
</evidence>
<evidence type="ECO:0000313" key="11">
    <source>
        <dbReference type="EnsemblMetazoa" id="SCAU011950-PA"/>
    </source>
</evidence>
<feature type="repeat" description="TPR" evidence="8">
    <location>
        <begin position="331"/>
        <end position="364"/>
    </location>
</feature>
<evidence type="ECO:0000256" key="4">
    <source>
        <dbReference type="ARBA" id="ARBA00022803"/>
    </source>
</evidence>
<dbReference type="VEuPathDB" id="VectorBase:SCAU011950"/>
<dbReference type="AlphaFoldDB" id="A0A1I8PXB3"/>
<dbReference type="FunFam" id="3.10.50.40:FF:000006">
    <property type="entry name" value="Peptidyl-prolyl cis-trans isomerase"/>
    <property type="match status" value="1"/>
</dbReference>
<evidence type="ECO:0000259" key="10">
    <source>
        <dbReference type="PROSITE" id="PS50059"/>
    </source>
</evidence>
<dbReference type="SUPFAM" id="SSF54534">
    <property type="entry name" value="FKBP-like"/>
    <property type="match status" value="2"/>
</dbReference>
<feature type="repeat" description="TPR" evidence="8">
    <location>
        <begin position="254"/>
        <end position="287"/>
    </location>
</feature>
<accession>A0A1I8PXB3</accession>
<dbReference type="PROSITE" id="PS50005">
    <property type="entry name" value="TPR"/>
    <property type="match status" value="3"/>
</dbReference>
<evidence type="ECO:0000313" key="12">
    <source>
        <dbReference type="Proteomes" id="UP000095300"/>
    </source>
</evidence>
<dbReference type="InterPro" id="IPR019734">
    <property type="entry name" value="TPR_rpt"/>
</dbReference>
<feature type="domain" description="PPIase FKBP-type" evidence="10">
    <location>
        <begin position="151"/>
        <end position="237"/>
    </location>
</feature>
<proteinExistence type="predicted"/>